<keyword evidence="11" id="KW-1185">Reference proteome</keyword>
<dbReference type="InterPro" id="IPR050524">
    <property type="entry name" value="APC_YAT"/>
</dbReference>
<organism evidence="10 11">
    <name type="scientific">Saitozyma podzolica</name>
    <dbReference type="NCBI Taxonomy" id="1890683"/>
    <lineage>
        <taxon>Eukaryota</taxon>
        <taxon>Fungi</taxon>
        <taxon>Dikarya</taxon>
        <taxon>Basidiomycota</taxon>
        <taxon>Agaricomycotina</taxon>
        <taxon>Tremellomycetes</taxon>
        <taxon>Tremellales</taxon>
        <taxon>Trimorphomycetaceae</taxon>
        <taxon>Saitozyma</taxon>
    </lineage>
</organism>
<feature type="transmembrane region" description="Helical" evidence="8">
    <location>
        <begin position="145"/>
        <end position="168"/>
    </location>
</feature>
<dbReference type="Pfam" id="PF00324">
    <property type="entry name" value="AA_permease"/>
    <property type="match status" value="1"/>
</dbReference>
<proteinExistence type="predicted"/>
<keyword evidence="4" id="KW-0029">Amino-acid transport</keyword>
<keyword evidence="2" id="KW-0813">Transport</keyword>
<comment type="subcellular location">
    <subcellularLocation>
        <location evidence="1">Membrane</location>
        <topology evidence="1">Multi-pass membrane protein</topology>
    </subcellularLocation>
</comment>
<evidence type="ECO:0000256" key="3">
    <source>
        <dbReference type="ARBA" id="ARBA00022692"/>
    </source>
</evidence>
<dbReference type="Proteomes" id="UP000279259">
    <property type="component" value="Unassembled WGS sequence"/>
</dbReference>
<protein>
    <recommendedName>
        <fullName evidence="9">Amino acid permease/ SLC12A domain-containing protein</fullName>
    </recommendedName>
</protein>
<evidence type="ECO:0000256" key="2">
    <source>
        <dbReference type="ARBA" id="ARBA00022448"/>
    </source>
</evidence>
<feature type="region of interest" description="Disordered" evidence="7">
    <location>
        <begin position="320"/>
        <end position="347"/>
    </location>
</feature>
<accession>A0A427XVP7</accession>
<dbReference type="STRING" id="1890683.A0A427XVP7"/>
<evidence type="ECO:0000256" key="8">
    <source>
        <dbReference type="SAM" id="Phobius"/>
    </source>
</evidence>
<evidence type="ECO:0000256" key="1">
    <source>
        <dbReference type="ARBA" id="ARBA00004141"/>
    </source>
</evidence>
<keyword evidence="6 8" id="KW-0472">Membrane</keyword>
<feature type="transmembrane region" description="Helical" evidence="8">
    <location>
        <begin position="119"/>
        <end position="139"/>
    </location>
</feature>
<evidence type="ECO:0000256" key="6">
    <source>
        <dbReference type="ARBA" id="ARBA00023136"/>
    </source>
</evidence>
<dbReference type="InterPro" id="IPR004841">
    <property type="entry name" value="AA-permease/SLC12A_dom"/>
</dbReference>
<dbReference type="GO" id="GO:0015171">
    <property type="term" value="F:amino acid transmembrane transporter activity"/>
    <property type="evidence" value="ECO:0007669"/>
    <property type="project" value="TreeGrafter"/>
</dbReference>
<sequence length="347" mass="37489">MFTNQSYFHCSPKHPGRSTSQEDVPLYDRAGPPTNGRGCTKKRGLIWCREVPVPPTSHVQDFTDHAVHLDRSLHIGANLAPGGTSPVYTPNIGGFIEMGNKCISPEVGFAMGINSILQYGLAIPSEISAIAVMIGYWTHYGEVDFVLVGVTVLMLLALILFGLVADAGGINHVYTGRRYWREEPFNDTFENLSPVSLARFLGFWKVLTQAAFAFGGIESIAVIAGEAHNPRKAMRMAVRTVFDRIDESSSGLSDLRLTRAVGLYLLTVLMIGLNISQQSSDLRSAVAKGGLTAASSPFVVICQQLGVKVLPSVINAPDDPFPASTPTMPNLHQAHRPQVADASWDAG</sequence>
<name>A0A427XVP7_9TREE</name>
<evidence type="ECO:0000256" key="5">
    <source>
        <dbReference type="ARBA" id="ARBA00022989"/>
    </source>
</evidence>
<dbReference type="GO" id="GO:0016020">
    <property type="term" value="C:membrane"/>
    <property type="evidence" value="ECO:0007669"/>
    <property type="project" value="UniProtKB-SubCell"/>
</dbReference>
<evidence type="ECO:0000256" key="4">
    <source>
        <dbReference type="ARBA" id="ARBA00022970"/>
    </source>
</evidence>
<keyword evidence="5 8" id="KW-1133">Transmembrane helix</keyword>
<dbReference type="Gene3D" id="1.20.1740.10">
    <property type="entry name" value="Amino acid/polyamine transporter I"/>
    <property type="match status" value="1"/>
</dbReference>
<evidence type="ECO:0000256" key="7">
    <source>
        <dbReference type="SAM" id="MobiDB-lite"/>
    </source>
</evidence>
<keyword evidence="3 8" id="KW-0812">Transmembrane</keyword>
<evidence type="ECO:0000259" key="9">
    <source>
        <dbReference type="Pfam" id="PF00324"/>
    </source>
</evidence>
<reference evidence="10 11" key="1">
    <citation type="submission" date="2018-11" db="EMBL/GenBank/DDBJ databases">
        <title>Genome sequence of Saitozyma podzolica DSM 27192.</title>
        <authorList>
            <person name="Aliyu H."/>
            <person name="Gorte O."/>
            <person name="Ochsenreither K."/>
        </authorList>
    </citation>
    <scope>NUCLEOTIDE SEQUENCE [LARGE SCALE GENOMIC DNA]</scope>
    <source>
        <strain evidence="10 11">DSM 27192</strain>
    </source>
</reference>
<evidence type="ECO:0000313" key="11">
    <source>
        <dbReference type="Proteomes" id="UP000279259"/>
    </source>
</evidence>
<evidence type="ECO:0000313" key="10">
    <source>
        <dbReference type="EMBL" id="RSH82934.1"/>
    </source>
</evidence>
<comment type="caution">
    <text evidence="10">The sequence shown here is derived from an EMBL/GenBank/DDBJ whole genome shotgun (WGS) entry which is preliminary data.</text>
</comment>
<dbReference type="AlphaFoldDB" id="A0A427XVP7"/>
<feature type="domain" description="Amino acid permease/ SLC12A" evidence="9">
    <location>
        <begin position="140"/>
        <end position="316"/>
    </location>
</feature>
<gene>
    <name evidence="10" type="ORF">EHS25_005643</name>
</gene>
<feature type="region of interest" description="Disordered" evidence="7">
    <location>
        <begin position="1"/>
        <end position="35"/>
    </location>
</feature>
<dbReference type="PANTHER" id="PTHR43341">
    <property type="entry name" value="AMINO ACID PERMEASE"/>
    <property type="match status" value="1"/>
</dbReference>
<dbReference type="PANTHER" id="PTHR43341:SF1">
    <property type="entry name" value="GENERAL AMINO-ACID PERMEASE GAP1"/>
    <property type="match status" value="1"/>
</dbReference>
<dbReference type="OrthoDB" id="10062876at2759"/>
<dbReference type="EMBL" id="RSCD01000025">
    <property type="protein sequence ID" value="RSH82934.1"/>
    <property type="molecule type" value="Genomic_DNA"/>
</dbReference>